<keyword evidence="13" id="KW-1185">Reference proteome</keyword>
<comment type="subcellular location">
    <subcellularLocation>
        <location evidence="1">Cell membrane</location>
        <topology evidence="1">Multi-pass membrane protein</topology>
    </subcellularLocation>
</comment>
<keyword evidence="4" id="KW-0328">Glycosyltransferase</keyword>
<dbReference type="GeneID" id="14903676"/>
<dbReference type="Proteomes" id="UP000008983">
    <property type="component" value="Unassembled WGS sequence"/>
</dbReference>
<evidence type="ECO:0000256" key="10">
    <source>
        <dbReference type="SAM" id="MobiDB-lite"/>
    </source>
</evidence>
<dbReference type="InterPro" id="IPR004835">
    <property type="entry name" value="Chitin_synth"/>
</dbReference>
<dbReference type="RefSeq" id="XP_004025060.1">
    <property type="nucleotide sequence ID" value="XM_004025011.1"/>
</dbReference>
<evidence type="ECO:0000256" key="3">
    <source>
        <dbReference type="ARBA" id="ARBA00022475"/>
    </source>
</evidence>
<evidence type="ECO:0000256" key="1">
    <source>
        <dbReference type="ARBA" id="ARBA00004651"/>
    </source>
</evidence>
<keyword evidence="3" id="KW-1003">Cell membrane</keyword>
<name>G0R4J7_ICHMU</name>
<keyword evidence="6 11" id="KW-0812">Transmembrane</keyword>
<protein>
    <recommendedName>
        <fullName evidence="2">chitin synthase</fullName>
        <ecNumber evidence="2">2.4.1.16</ecNumber>
    </recommendedName>
</protein>
<dbReference type="EMBL" id="GL984350">
    <property type="protein sequence ID" value="EGR27608.1"/>
    <property type="molecule type" value="Genomic_DNA"/>
</dbReference>
<evidence type="ECO:0000256" key="2">
    <source>
        <dbReference type="ARBA" id="ARBA00012543"/>
    </source>
</evidence>
<accession>G0R4J7</accession>
<feature type="transmembrane region" description="Helical" evidence="11">
    <location>
        <begin position="478"/>
        <end position="496"/>
    </location>
</feature>
<feature type="transmembrane region" description="Helical" evidence="11">
    <location>
        <begin position="777"/>
        <end position="801"/>
    </location>
</feature>
<evidence type="ECO:0000256" key="7">
    <source>
        <dbReference type="ARBA" id="ARBA00023136"/>
    </source>
</evidence>
<evidence type="ECO:0000256" key="6">
    <source>
        <dbReference type="ARBA" id="ARBA00022692"/>
    </source>
</evidence>
<dbReference type="GO" id="GO:0071555">
    <property type="term" value="P:cell wall organization"/>
    <property type="evidence" value="ECO:0007669"/>
    <property type="project" value="UniProtKB-KW"/>
</dbReference>
<evidence type="ECO:0000256" key="9">
    <source>
        <dbReference type="SAM" id="Coils"/>
    </source>
</evidence>
<dbReference type="Pfam" id="PF01644">
    <property type="entry name" value="Chitin_synth_1"/>
    <property type="match status" value="2"/>
</dbReference>
<evidence type="ECO:0000256" key="5">
    <source>
        <dbReference type="ARBA" id="ARBA00022679"/>
    </source>
</evidence>
<sequence length="903" mass="106598">MNQKDSKLQENINDDSQKNLETPLLTNQQEPLSTYSLYSNENNHPILKNFRSNTIGTSLMNDRRGYSKIVENSIIMSNEDSKYNTIIKRTETCEEPIDIFLTCTYEDGEPTKRDALTVYNSDILSKPNYHKNENGEQILSYQPFDEKMDIIFVFFNKIKKQQKSDKVLQKLNENHGMAYYYSKNNGIVELNECKEKQNIKNNKIQMIICVTMYAEKRNFLENTLIHIQNNLEEFKKHGVSNQQIVVVVLQDGIMKMKQETVDFYSQIDDGLQREQYLQNRINLIKDQIKQKTAAQLSLNNGLPNTIPTRIALLYQNQIQYQSYQQNEENQFNENSSHLNVFTLFKHLNAKKLSSHMWFFEGFCRQFKPKYCALVDVGTLPAKDGLVKFYMAMEGNKNIGGVCGFLGLEEPHKVNNKDQTLRENEANRKKIEKTQNLINKEKQLKQIQFEQQQNENNQKDQFLYQKYLQKKRKSNTRNVLLLQFFFFLPIMLIIYITKFISFLLFKFLNLLWYIIQNIFLGYMKFANLKKAQLYEYTTAHMIDKNFESLLGFLHVLPGAWSGYRTQRKFIIKKYLKQLLNPTKMEGTYSEANMFLAEDRVLCLGIYCQPSASYKQIQRLYNIQIHKQRLKYIPDAVAKTDPVDKFEEFVNQRRRWINSSWFALNYVLKKYYYNCQESNHSEFEKSVSLPFNMLFAKIGKFNTYFIPAFYLFVAISSSYQFITPQFTQGYIFIPKDQSKQSLYKCTDQYDEFEVIRRTCLKDMKNNCYMACSVTNAANFFFLALNFIPAIFIVCIIITIFASLTFKIKDSSVSDNDQQKISNLEDKFLNDQIELQTFIQQRNEILQNYQLQEYTNNIFKTLSAIISFIVKKKKKNIQQNFKIEFISICYSNNVSNIQYIQHQLGN</sequence>
<dbReference type="GO" id="GO:0006031">
    <property type="term" value="P:chitin biosynthetic process"/>
    <property type="evidence" value="ECO:0007669"/>
    <property type="project" value="TreeGrafter"/>
</dbReference>
<reference evidence="12 13" key="1">
    <citation type="submission" date="2011-07" db="EMBL/GenBank/DDBJ databases">
        <authorList>
            <person name="Coyne R."/>
            <person name="Brami D."/>
            <person name="Johnson J."/>
            <person name="Hostetler J."/>
            <person name="Hannick L."/>
            <person name="Clark T."/>
            <person name="Cassidy-Hanley D."/>
            <person name="Inman J."/>
        </authorList>
    </citation>
    <scope>NUCLEOTIDE SEQUENCE [LARGE SCALE GENOMIC DNA]</scope>
    <source>
        <strain evidence="12 13">G5</strain>
    </source>
</reference>
<keyword evidence="9" id="KW-0175">Coiled coil</keyword>
<feature type="transmembrane region" description="Helical" evidence="11">
    <location>
        <begin position="502"/>
        <end position="522"/>
    </location>
</feature>
<dbReference type="AlphaFoldDB" id="G0R4J7"/>
<feature type="region of interest" description="Disordered" evidence="10">
    <location>
        <begin position="1"/>
        <end position="25"/>
    </location>
</feature>
<evidence type="ECO:0000313" key="12">
    <source>
        <dbReference type="EMBL" id="EGR27608.1"/>
    </source>
</evidence>
<dbReference type="InParanoid" id="G0R4J7"/>
<gene>
    <name evidence="12" type="ORF">IMG5_193390</name>
</gene>
<dbReference type="EC" id="2.4.1.16" evidence="2"/>
<proteinExistence type="predicted"/>
<feature type="coiled-coil region" evidence="9">
    <location>
        <begin position="413"/>
        <end position="459"/>
    </location>
</feature>
<evidence type="ECO:0000256" key="8">
    <source>
        <dbReference type="ARBA" id="ARBA00023316"/>
    </source>
</evidence>
<keyword evidence="7 11" id="KW-0472">Membrane</keyword>
<dbReference type="OrthoDB" id="26569at2759"/>
<keyword evidence="8" id="KW-0961">Cell wall biogenesis/degradation</keyword>
<dbReference type="eggNOG" id="KOG2571">
    <property type="taxonomic scope" value="Eukaryota"/>
</dbReference>
<keyword evidence="11" id="KW-1133">Transmembrane helix</keyword>
<dbReference type="PANTHER" id="PTHR22914:SF9">
    <property type="entry name" value="CHITIN SYNTHASE 1"/>
    <property type="match status" value="1"/>
</dbReference>
<dbReference type="SMR" id="G0R4J7"/>
<dbReference type="GO" id="GO:0004100">
    <property type="term" value="F:chitin synthase activity"/>
    <property type="evidence" value="ECO:0007669"/>
    <property type="project" value="UniProtKB-EC"/>
</dbReference>
<dbReference type="PANTHER" id="PTHR22914">
    <property type="entry name" value="CHITIN SYNTHASE"/>
    <property type="match status" value="1"/>
</dbReference>
<dbReference type="GO" id="GO:0005886">
    <property type="term" value="C:plasma membrane"/>
    <property type="evidence" value="ECO:0007669"/>
    <property type="project" value="UniProtKB-SubCell"/>
</dbReference>
<feature type="transmembrane region" description="Helical" evidence="11">
    <location>
        <begin position="699"/>
        <end position="720"/>
    </location>
</feature>
<evidence type="ECO:0000313" key="13">
    <source>
        <dbReference type="Proteomes" id="UP000008983"/>
    </source>
</evidence>
<keyword evidence="5" id="KW-0808">Transferase</keyword>
<evidence type="ECO:0000256" key="11">
    <source>
        <dbReference type="SAM" id="Phobius"/>
    </source>
</evidence>
<organism evidence="12 13">
    <name type="scientific">Ichthyophthirius multifiliis</name>
    <name type="common">White spot disease agent</name>
    <name type="synonym">Ich</name>
    <dbReference type="NCBI Taxonomy" id="5932"/>
    <lineage>
        <taxon>Eukaryota</taxon>
        <taxon>Sar</taxon>
        <taxon>Alveolata</taxon>
        <taxon>Ciliophora</taxon>
        <taxon>Intramacronucleata</taxon>
        <taxon>Oligohymenophorea</taxon>
        <taxon>Hymenostomatida</taxon>
        <taxon>Ophryoglenina</taxon>
        <taxon>Ichthyophthirius</taxon>
    </lineage>
</organism>
<dbReference type="OMA" id="NIFICCK"/>
<evidence type="ECO:0000256" key="4">
    <source>
        <dbReference type="ARBA" id="ARBA00022676"/>
    </source>
</evidence>
<dbReference type="STRING" id="857967.G0R4J7"/>